<dbReference type="PROSITE" id="PS50048">
    <property type="entry name" value="ZN2_CY6_FUNGAL_2"/>
    <property type="match status" value="1"/>
</dbReference>
<evidence type="ECO:0000256" key="5">
    <source>
        <dbReference type="ARBA" id="ARBA00023163"/>
    </source>
</evidence>
<dbReference type="GeneID" id="36585661"/>
<dbReference type="InterPro" id="IPR001138">
    <property type="entry name" value="Zn2Cys6_DnaBD"/>
</dbReference>
<comment type="subcellular location">
    <subcellularLocation>
        <location evidence="1">Nucleus</location>
    </subcellularLocation>
</comment>
<dbReference type="InterPro" id="IPR007219">
    <property type="entry name" value="XnlR_reg_dom"/>
</dbReference>
<dbReference type="InterPro" id="IPR036864">
    <property type="entry name" value="Zn2-C6_fun-type_DNA-bd_sf"/>
</dbReference>
<dbReference type="GO" id="GO:0005634">
    <property type="term" value="C:nucleus"/>
    <property type="evidence" value="ECO:0007669"/>
    <property type="project" value="UniProtKB-SubCell"/>
</dbReference>
<keyword evidence="4" id="KW-0238">DNA-binding</keyword>
<dbReference type="SMART" id="SM00066">
    <property type="entry name" value="GAL4"/>
    <property type="match status" value="1"/>
</dbReference>
<dbReference type="Gene3D" id="4.10.240.10">
    <property type="entry name" value="Zn(2)-C6 fungal-type DNA-binding domain"/>
    <property type="match status" value="1"/>
</dbReference>
<proteinExistence type="predicted"/>
<evidence type="ECO:0000256" key="3">
    <source>
        <dbReference type="ARBA" id="ARBA00023015"/>
    </source>
</evidence>
<dbReference type="Pfam" id="PF00172">
    <property type="entry name" value="Zn_clus"/>
    <property type="match status" value="1"/>
</dbReference>
<keyword evidence="9" id="KW-1185">Reference proteome</keyword>
<dbReference type="CDD" id="cd12148">
    <property type="entry name" value="fungal_TF_MHR"/>
    <property type="match status" value="1"/>
</dbReference>
<dbReference type="PROSITE" id="PS00463">
    <property type="entry name" value="ZN2_CY6_FUNGAL_1"/>
    <property type="match status" value="1"/>
</dbReference>
<reference evidence="8 9" key="1">
    <citation type="submission" date="2016-04" db="EMBL/GenBank/DDBJ databases">
        <title>A degradative enzymes factory behind the ericoid mycorrhizal symbiosis.</title>
        <authorList>
            <consortium name="DOE Joint Genome Institute"/>
            <person name="Martino E."/>
            <person name="Morin E."/>
            <person name="Grelet G."/>
            <person name="Kuo A."/>
            <person name="Kohler A."/>
            <person name="Daghino S."/>
            <person name="Barry K."/>
            <person name="Choi C."/>
            <person name="Cichocki N."/>
            <person name="Clum A."/>
            <person name="Copeland A."/>
            <person name="Hainaut M."/>
            <person name="Haridas S."/>
            <person name="Labutti K."/>
            <person name="Lindquist E."/>
            <person name="Lipzen A."/>
            <person name="Khouja H.-R."/>
            <person name="Murat C."/>
            <person name="Ohm R."/>
            <person name="Olson A."/>
            <person name="Spatafora J."/>
            <person name="Veneault-Fourrey C."/>
            <person name="Henrissat B."/>
            <person name="Grigoriev I."/>
            <person name="Martin F."/>
            <person name="Perotto S."/>
        </authorList>
    </citation>
    <scope>NUCLEOTIDE SEQUENCE [LARGE SCALE GENOMIC DNA]</scope>
    <source>
        <strain evidence="8 9">E</strain>
    </source>
</reference>
<evidence type="ECO:0000313" key="9">
    <source>
        <dbReference type="Proteomes" id="UP000235371"/>
    </source>
</evidence>
<evidence type="ECO:0000256" key="1">
    <source>
        <dbReference type="ARBA" id="ARBA00004123"/>
    </source>
</evidence>
<dbReference type="SUPFAM" id="SSF57701">
    <property type="entry name" value="Zn2/Cys6 DNA-binding domain"/>
    <property type="match status" value="1"/>
</dbReference>
<feature type="domain" description="Zn(2)-C6 fungal-type" evidence="7">
    <location>
        <begin position="2"/>
        <end position="32"/>
    </location>
</feature>
<name>A0A2J6SF26_9HELO</name>
<evidence type="ECO:0000256" key="4">
    <source>
        <dbReference type="ARBA" id="ARBA00023125"/>
    </source>
</evidence>
<evidence type="ECO:0000256" key="6">
    <source>
        <dbReference type="ARBA" id="ARBA00023242"/>
    </source>
</evidence>
<dbReference type="RefSeq" id="XP_024726281.1">
    <property type="nucleotide sequence ID" value="XM_024877584.1"/>
</dbReference>
<organism evidence="8 9">
    <name type="scientific">Hyaloscypha bicolor E</name>
    <dbReference type="NCBI Taxonomy" id="1095630"/>
    <lineage>
        <taxon>Eukaryota</taxon>
        <taxon>Fungi</taxon>
        <taxon>Dikarya</taxon>
        <taxon>Ascomycota</taxon>
        <taxon>Pezizomycotina</taxon>
        <taxon>Leotiomycetes</taxon>
        <taxon>Helotiales</taxon>
        <taxon>Hyaloscyphaceae</taxon>
        <taxon>Hyaloscypha</taxon>
        <taxon>Hyaloscypha bicolor</taxon>
    </lineage>
</organism>
<keyword evidence="3" id="KW-0805">Transcription regulation</keyword>
<dbReference type="PANTHER" id="PTHR47338">
    <property type="entry name" value="ZN(II)2CYS6 TRANSCRIPTION FACTOR (EUROFUNG)-RELATED"/>
    <property type="match status" value="1"/>
</dbReference>
<dbReference type="InterPro" id="IPR050815">
    <property type="entry name" value="TF_fung"/>
</dbReference>
<accession>A0A2J6SF26</accession>
<dbReference type="AlphaFoldDB" id="A0A2J6SF26"/>
<dbReference type="Proteomes" id="UP000235371">
    <property type="component" value="Unassembled WGS sequence"/>
</dbReference>
<dbReference type="OrthoDB" id="3533724at2759"/>
<dbReference type="GO" id="GO:0000981">
    <property type="term" value="F:DNA-binding transcription factor activity, RNA polymerase II-specific"/>
    <property type="evidence" value="ECO:0007669"/>
    <property type="project" value="InterPro"/>
</dbReference>
<evidence type="ECO:0000313" key="8">
    <source>
        <dbReference type="EMBL" id="PMD49377.1"/>
    </source>
</evidence>
<dbReference type="SMART" id="SM00906">
    <property type="entry name" value="Fungal_trans"/>
    <property type="match status" value="1"/>
</dbReference>
<dbReference type="Pfam" id="PF04082">
    <property type="entry name" value="Fungal_trans"/>
    <property type="match status" value="1"/>
</dbReference>
<dbReference type="STRING" id="1095630.A0A2J6SF26"/>
<dbReference type="CDD" id="cd00067">
    <property type="entry name" value="GAL4"/>
    <property type="match status" value="1"/>
</dbReference>
<sequence length="576" mass="65557">MACTECRQRKLRCDGQRPQCSNCELTGLMCQVSVRHARGPKKGHMAALKKKIAELEGRLASQDAVEDEESMNSILDFPGDQNILDWNNFHDVHLQTGNNTSVAETEASFSNFVATTAAQSIPVTTASLTSTPVTSAASAPMPATPVMSVSMEPEQLHTLTGFIPAELDQLYFERIHPAIPLLHQRSYLSWSKKDVKKKSQICVQRAMWALAALQSSQYRYLQEQLYRSCTQMLTAICSSSAGYDPFDREQIQAWLLITIYELMRSFHRQAWMSVGRAFRLVQLLRLHELDNPSHAVTPAHEGFVEKEEERRAFWLAYFLDHLFGISSNWPITLNELVVCTRLPAFEDDFQNERPVLGSFLSEAITEQPRYQSPFNEAIIFVTLCGRWSFYRQQDHVRSAYGDIYSNWTHSALMLDNILRQRLKILSQCYSSPDEASGQMIHFVNTMAQISVIYSSTGADMLLRVDEGNPMQEEYKLRAIAAVDQIIKLAQVLTKSFVFKIHPLAAIPLMLCADFLFTNQFVSEKFSSLLERLSEVFEQIRDIEDPTQSYIDVMRRWQCSAKVGGRLRRPLDDSATT</sequence>
<dbReference type="PANTHER" id="PTHR47338:SF3">
    <property type="entry name" value="C6 FINGER DOMAIN TRANSCRIPTION FACTOR DBAA-RELATED"/>
    <property type="match status" value="1"/>
</dbReference>
<dbReference type="InParanoid" id="A0A2J6SF26"/>
<dbReference type="GO" id="GO:0006351">
    <property type="term" value="P:DNA-templated transcription"/>
    <property type="evidence" value="ECO:0007669"/>
    <property type="project" value="InterPro"/>
</dbReference>
<dbReference type="GO" id="GO:0003677">
    <property type="term" value="F:DNA binding"/>
    <property type="evidence" value="ECO:0007669"/>
    <property type="project" value="UniProtKB-KW"/>
</dbReference>
<dbReference type="EMBL" id="KZ613921">
    <property type="protein sequence ID" value="PMD49377.1"/>
    <property type="molecule type" value="Genomic_DNA"/>
</dbReference>
<evidence type="ECO:0000256" key="2">
    <source>
        <dbReference type="ARBA" id="ARBA00022723"/>
    </source>
</evidence>
<keyword evidence="2" id="KW-0479">Metal-binding</keyword>
<gene>
    <name evidence="8" type="ORF">K444DRAFT_577783</name>
</gene>
<keyword evidence="6" id="KW-0539">Nucleus</keyword>
<keyword evidence="5" id="KW-0804">Transcription</keyword>
<dbReference type="GO" id="GO:0008270">
    <property type="term" value="F:zinc ion binding"/>
    <property type="evidence" value="ECO:0007669"/>
    <property type="project" value="InterPro"/>
</dbReference>
<evidence type="ECO:0000259" key="7">
    <source>
        <dbReference type="PROSITE" id="PS50048"/>
    </source>
</evidence>
<protein>
    <recommendedName>
        <fullName evidence="7">Zn(2)-C6 fungal-type domain-containing protein</fullName>
    </recommendedName>
</protein>